<evidence type="ECO:0000313" key="2">
    <source>
        <dbReference type="EMBL" id="OWQ54326.1"/>
    </source>
</evidence>
<feature type="domain" description="DUF1543" evidence="1">
    <location>
        <begin position="15"/>
        <end position="64"/>
    </location>
</feature>
<dbReference type="OrthoDB" id="850243at2"/>
<dbReference type="EMBL" id="NIVS01000019">
    <property type="protein sequence ID" value="OWQ54326.1"/>
    <property type="molecule type" value="Genomic_DNA"/>
</dbReference>
<accession>A0A246HNF5</accession>
<dbReference type="InterPro" id="IPR011440">
    <property type="entry name" value="DUF1543"/>
</dbReference>
<proteinExistence type="predicted"/>
<name>A0A246HNF5_STEMA</name>
<dbReference type="Pfam" id="PF07566">
    <property type="entry name" value="DUF1543"/>
    <property type="match status" value="1"/>
</dbReference>
<protein>
    <recommendedName>
        <fullName evidence="1">DUF1543 domain-containing protein</fullName>
    </recommendedName>
</protein>
<sequence>MLHVFMLGGRHARARIEVHDVAFANVDAIEEAYPQLRQDWFGERKGLHVDGWLAVDGVEEYQVRFGEVAPAEGAPRLYFLNLGGYAAGALGEAHDYQLLVATDADAAKRKAKALRDASWFKPHTDALLEVDDCIAIDQVGGRHVQLERGEHRGITLVSDYIVIG</sequence>
<dbReference type="Proteomes" id="UP000198157">
    <property type="component" value="Unassembled WGS sequence"/>
</dbReference>
<comment type="caution">
    <text evidence="2">The sequence shown here is derived from an EMBL/GenBank/DDBJ whole genome shotgun (WGS) entry which is preliminary data.</text>
</comment>
<organism evidence="2 3">
    <name type="scientific">Stenotrophomonas maltophilia</name>
    <name type="common">Pseudomonas maltophilia</name>
    <name type="synonym">Xanthomonas maltophilia</name>
    <dbReference type="NCBI Taxonomy" id="40324"/>
    <lineage>
        <taxon>Bacteria</taxon>
        <taxon>Pseudomonadati</taxon>
        <taxon>Pseudomonadota</taxon>
        <taxon>Gammaproteobacteria</taxon>
        <taxon>Lysobacterales</taxon>
        <taxon>Lysobacteraceae</taxon>
        <taxon>Stenotrophomonas</taxon>
        <taxon>Stenotrophomonas maltophilia group</taxon>
    </lineage>
</organism>
<gene>
    <name evidence="2" type="ORF">CEE60_07970</name>
</gene>
<dbReference type="AlphaFoldDB" id="A0A246HNF5"/>
<dbReference type="Gene3D" id="3.10.20.10">
    <property type="match status" value="2"/>
</dbReference>
<evidence type="ECO:0000313" key="3">
    <source>
        <dbReference type="Proteomes" id="UP000198157"/>
    </source>
</evidence>
<reference evidence="2 3" key="1">
    <citation type="submission" date="2017-06" db="EMBL/GenBank/DDBJ databases">
        <authorList>
            <person name="Kim H.J."/>
            <person name="Triplett B.A."/>
        </authorList>
    </citation>
    <scope>NUCLEOTIDE SEQUENCE [LARGE SCALE GENOMIC DNA]</scope>
    <source>
        <strain evidence="2 3">13146</strain>
    </source>
</reference>
<evidence type="ECO:0000259" key="1">
    <source>
        <dbReference type="Pfam" id="PF07566"/>
    </source>
</evidence>